<protein>
    <submittedName>
        <fullName evidence="8">Acetoin catabolism regulatory protein</fullName>
    </submittedName>
</protein>
<dbReference type="Pfam" id="PF02954">
    <property type="entry name" value="HTH_8"/>
    <property type="match status" value="1"/>
</dbReference>
<dbReference type="SUPFAM" id="SSF46689">
    <property type="entry name" value="Homeodomain-like"/>
    <property type="match status" value="1"/>
</dbReference>
<dbReference type="PROSITE" id="PS50045">
    <property type="entry name" value="SIGMA54_INTERACT_4"/>
    <property type="match status" value="1"/>
</dbReference>
<dbReference type="InterPro" id="IPR058031">
    <property type="entry name" value="AAA_lid_NorR"/>
</dbReference>
<keyword evidence="5" id="KW-0804">Transcription</keyword>
<dbReference type="InterPro" id="IPR002197">
    <property type="entry name" value="HTH_Fis"/>
</dbReference>
<reference evidence="8" key="1">
    <citation type="submission" date="2016-10" db="EMBL/GenBank/DDBJ databases">
        <title>Sequence of Gallionella enrichment culture.</title>
        <authorList>
            <person name="Poehlein A."/>
            <person name="Muehling M."/>
            <person name="Daniel R."/>
        </authorList>
    </citation>
    <scope>NUCLEOTIDE SEQUENCE</scope>
</reference>
<evidence type="ECO:0000256" key="1">
    <source>
        <dbReference type="ARBA" id="ARBA00022741"/>
    </source>
</evidence>
<dbReference type="InterPro" id="IPR027417">
    <property type="entry name" value="P-loop_NTPase"/>
</dbReference>
<dbReference type="Pfam" id="PF25601">
    <property type="entry name" value="AAA_lid_14"/>
    <property type="match status" value="1"/>
</dbReference>
<dbReference type="GO" id="GO:0005524">
    <property type="term" value="F:ATP binding"/>
    <property type="evidence" value="ECO:0007669"/>
    <property type="project" value="UniProtKB-KW"/>
</dbReference>
<evidence type="ECO:0000313" key="8">
    <source>
        <dbReference type="EMBL" id="OIQ80236.1"/>
    </source>
</evidence>
<keyword evidence="2" id="KW-0067">ATP-binding</keyword>
<keyword evidence="4" id="KW-0238">DNA-binding</keyword>
<feature type="domain" description="Sigma-54 factor interaction" evidence="7">
    <location>
        <begin position="357"/>
        <end position="583"/>
    </location>
</feature>
<evidence type="ECO:0000256" key="4">
    <source>
        <dbReference type="ARBA" id="ARBA00023125"/>
    </source>
</evidence>
<dbReference type="GO" id="GO:0043565">
    <property type="term" value="F:sequence-specific DNA binding"/>
    <property type="evidence" value="ECO:0007669"/>
    <property type="project" value="InterPro"/>
</dbReference>
<dbReference type="InterPro" id="IPR002078">
    <property type="entry name" value="Sigma_54_int"/>
</dbReference>
<dbReference type="GO" id="GO:0006355">
    <property type="term" value="P:regulation of DNA-templated transcription"/>
    <property type="evidence" value="ECO:0007669"/>
    <property type="project" value="InterPro"/>
</dbReference>
<dbReference type="SUPFAM" id="SSF52540">
    <property type="entry name" value="P-loop containing nucleoside triphosphate hydrolases"/>
    <property type="match status" value="1"/>
</dbReference>
<dbReference type="Gene3D" id="1.10.10.60">
    <property type="entry name" value="Homeodomain-like"/>
    <property type="match status" value="1"/>
</dbReference>
<dbReference type="SUPFAM" id="SSF55781">
    <property type="entry name" value="GAF domain-like"/>
    <property type="match status" value="1"/>
</dbReference>
<evidence type="ECO:0000259" key="7">
    <source>
        <dbReference type="PROSITE" id="PS50045"/>
    </source>
</evidence>
<dbReference type="InterPro" id="IPR009057">
    <property type="entry name" value="Homeodomain-like_sf"/>
</dbReference>
<dbReference type="Pfam" id="PF01590">
    <property type="entry name" value="GAF"/>
    <property type="match status" value="1"/>
</dbReference>
<dbReference type="InterPro" id="IPR003593">
    <property type="entry name" value="AAA+_ATPase"/>
</dbReference>
<evidence type="ECO:0000256" key="3">
    <source>
        <dbReference type="ARBA" id="ARBA00023015"/>
    </source>
</evidence>
<dbReference type="InterPro" id="IPR029016">
    <property type="entry name" value="GAF-like_dom_sf"/>
</dbReference>
<gene>
    <name evidence="8" type="primary">acoR_10</name>
    <name evidence="8" type="ORF">GALL_380160</name>
</gene>
<sequence>MTRGKNQGLSNSKMSPAAPSQSSEGQNLESISSTLSVCDSSITIEESHRRSAAYGLDKEIRPEFSPLHRTDLSLLIEKNQRLHTHAVPVMETLYEQIFNTHNMVLLTDANGLIMHSLGDDDFLEKANRVALSPGVAWSEESRGTNAIGTAIAEQKPVLVHADEHYLCANHFLTCSAAPIIDCHGKVIGVLDVSGDQRSYHKHTMALVRMSAQMIENQLFLSTFEDAIILHFHPRPEFIGTLMEGIASFTPAGRFLSANRVGQFQLGLSLVALQSHTFSSLFGLPVSSLFDHYRTAAPGLLNLCLHNGIRVYSRAQLHRTNNAFQHVANTAHDEKQIHEKNQKEIRQDSQRLSCLRYLNTGDPQIAAVIDKVKKVLGRDIPILIVGETGTGKELLAQAIHNDSPRAKSPFVAVNCASIPETLIESELFGYTDGAFTGARKKGSVGKILQANGGTLFLDEIGDMPLNLQSRLLRVLQERLVTPLGSTQSIAVNVELICATNCDLRAMIAKGEFREDLYYRINGLVVKLPPLRERTDLQIVIEKILAAEPTDVLHVVSPEIMKLFKQHRWPGNFRQLSNLLRTAMVIAGDEKEIRREHLPDDFLEDVEASNTGCIERTESINIGEHSIISHANLEKIKISAIQKILEENGGNVSATAKMLGVSRNTIYRHYATKK</sequence>
<dbReference type="Gene3D" id="3.30.450.40">
    <property type="match status" value="1"/>
</dbReference>
<dbReference type="PANTHER" id="PTHR32071">
    <property type="entry name" value="TRANSCRIPTIONAL REGULATORY PROTEIN"/>
    <property type="match status" value="1"/>
</dbReference>
<dbReference type="Gene3D" id="1.10.8.60">
    <property type="match status" value="1"/>
</dbReference>
<dbReference type="PROSITE" id="PS00676">
    <property type="entry name" value="SIGMA54_INTERACT_2"/>
    <property type="match status" value="1"/>
</dbReference>
<dbReference type="SMART" id="SM00382">
    <property type="entry name" value="AAA"/>
    <property type="match status" value="1"/>
</dbReference>
<dbReference type="InterPro" id="IPR025943">
    <property type="entry name" value="Sigma_54_int_dom_ATP-bd_2"/>
</dbReference>
<keyword evidence="1" id="KW-0547">Nucleotide-binding</keyword>
<organism evidence="8">
    <name type="scientific">mine drainage metagenome</name>
    <dbReference type="NCBI Taxonomy" id="410659"/>
    <lineage>
        <taxon>unclassified sequences</taxon>
        <taxon>metagenomes</taxon>
        <taxon>ecological metagenomes</taxon>
    </lineage>
</organism>
<dbReference type="CDD" id="cd00009">
    <property type="entry name" value="AAA"/>
    <property type="match status" value="1"/>
</dbReference>
<proteinExistence type="predicted"/>
<dbReference type="Pfam" id="PF00158">
    <property type="entry name" value="Sigma54_activat"/>
    <property type="match status" value="1"/>
</dbReference>
<dbReference type="InterPro" id="IPR003018">
    <property type="entry name" value="GAF"/>
</dbReference>
<comment type="caution">
    <text evidence="8">The sequence shown here is derived from an EMBL/GenBank/DDBJ whole genome shotgun (WGS) entry which is preliminary data.</text>
</comment>
<dbReference type="EMBL" id="MLJW01001089">
    <property type="protein sequence ID" value="OIQ80236.1"/>
    <property type="molecule type" value="Genomic_DNA"/>
</dbReference>
<accession>A0A1J5QJS7</accession>
<evidence type="ECO:0000256" key="2">
    <source>
        <dbReference type="ARBA" id="ARBA00022840"/>
    </source>
</evidence>
<keyword evidence="3" id="KW-0805">Transcription regulation</keyword>
<dbReference type="Gene3D" id="3.40.50.300">
    <property type="entry name" value="P-loop containing nucleotide triphosphate hydrolases"/>
    <property type="match status" value="1"/>
</dbReference>
<dbReference type="InterPro" id="IPR025662">
    <property type="entry name" value="Sigma_54_int_dom_ATP-bd_1"/>
</dbReference>
<evidence type="ECO:0000256" key="6">
    <source>
        <dbReference type="SAM" id="MobiDB-lite"/>
    </source>
</evidence>
<evidence type="ECO:0000256" key="5">
    <source>
        <dbReference type="ARBA" id="ARBA00023163"/>
    </source>
</evidence>
<feature type="region of interest" description="Disordered" evidence="6">
    <location>
        <begin position="1"/>
        <end position="30"/>
    </location>
</feature>
<dbReference type="PANTHER" id="PTHR32071:SF77">
    <property type="entry name" value="TRANSCRIPTIONAL REGULATORY PROTEIN"/>
    <property type="match status" value="1"/>
</dbReference>
<dbReference type="FunFam" id="3.40.50.300:FF:000006">
    <property type="entry name" value="DNA-binding transcriptional regulator NtrC"/>
    <property type="match status" value="1"/>
</dbReference>
<dbReference type="PROSITE" id="PS00675">
    <property type="entry name" value="SIGMA54_INTERACT_1"/>
    <property type="match status" value="1"/>
</dbReference>
<name>A0A1J5QJS7_9ZZZZ</name>
<dbReference type="AlphaFoldDB" id="A0A1J5QJS7"/>